<evidence type="ECO:0000259" key="12">
    <source>
        <dbReference type="Pfam" id="PF01514"/>
    </source>
</evidence>
<evidence type="ECO:0000256" key="3">
    <source>
        <dbReference type="ARBA" id="ARBA00007971"/>
    </source>
</evidence>
<evidence type="ECO:0000256" key="8">
    <source>
        <dbReference type="ARBA" id="ARBA00023143"/>
    </source>
</evidence>
<comment type="subcellular location">
    <subcellularLocation>
        <location evidence="1 9">Bacterial flagellum basal body</location>
    </subcellularLocation>
    <subcellularLocation>
        <location evidence="2">Cell membrane</location>
        <topology evidence="2">Multi-pass membrane protein</topology>
    </subcellularLocation>
</comment>
<feature type="compositionally biased region" description="Polar residues" evidence="10">
    <location>
        <begin position="328"/>
        <end position="349"/>
    </location>
</feature>
<keyword evidence="7 11" id="KW-0472">Membrane</keyword>
<dbReference type="RefSeq" id="WP_090857410.1">
    <property type="nucleotide sequence ID" value="NZ_FMZM01000007.1"/>
</dbReference>
<dbReference type="PANTHER" id="PTHR30046:SF0">
    <property type="entry name" value="FLAGELLAR M-RING PROTEIN"/>
    <property type="match status" value="1"/>
</dbReference>
<evidence type="ECO:0000256" key="1">
    <source>
        <dbReference type="ARBA" id="ARBA00004117"/>
    </source>
</evidence>
<evidence type="ECO:0000313" key="15">
    <source>
        <dbReference type="Proteomes" id="UP000199034"/>
    </source>
</evidence>
<dbReference type="GO" id="GO:0071973">
    <property type="term" value="P:bacterial-type flagellum-dependent cell motility"/>
    <property type="evidence" value="ECO:0007669"/>
    <property type="project" value="InterPro"/>
</dbReference>
<dbReference type="Pfam" id="PF08345">
    <property type="entry name" value="YscJ_FliF_C"/>
    <property type="match status" value="1"/>
</dbReference>
<dbReference type="Pfam" id="PF01514">
    <property type="entry name" value="YscJ_FliF"/>
    <property type="match status" value="1"/>
</dbReference>
<dbReference type="InterPro" id="IPR043427">
    <property type="entry name" value="YscJ/FliF"/>
</dbReference>
<evidence type="ECO:0000256" key="2">
    <source>
        <dbReference type="ARBA" id="ARBA00004651"/>
    </source>
</evidence>
<dbReference type="GO" id="GO:0005886">
    <property type="term" value="C:plasma membrane"/>
    <property type="evidence" value="ECO:0007669"/>
    <property type="project" value="UniProtKB-SubCell"/>
</dbReference>
<feature type="region of interest" description="Disordered" evidence="10">
    <location>
        <begin position="315"/>
        <end position="349"/>
    </location>
</feature>
<protein>
    <recommendedName>
        <fullName evidence="9">Flagellar M-ring protein</fullName>
    </recommendedName>
</protein>
<feature type="domain" description="Flagellar M-ring N-terminal" evidence="12">
    <location>
        <begin position="46"/>
        <end position="220"/>
    </location>
</feature>
<dbReference type="OrthoDB" id="9807026at2"/>
<comment type="function">
    <text evidence="9">The M ring may be actively involved in energy transduction.</text>
</comment>
<dbReference type="NCBIfam" id="TIGR00206">
    <property type="entry name" value="fliF"/>
    <property type="match status" value="1"/>
</dbReference>
<comment type="similarity">
    <text evidence="3 9">Belongs to the FliF family.</text>
</comment>
<evidence type="ECO:0000256" key="4">
    <source>
        <dbReference type="ARBA" id="ARBA00022475"/>
    </source>
</evidence>
<dbReference type="InterPro" id="IPR045851">
    <property type="entry name" value="AMP-bd_C_sf"/>
</dbReference>
<evidence type="ECO:0000256" key="7">
    <source>
        <dbReference type="ARBA" id="ARBA00023136"/>
    </source>
</evidence>
<keyword evidence="8 9" id="KW-0975">Bacterial flagellum</keyword>
<keyword evidence="14" id="KW-0969">Cilium</keyword>
<keyword evidence="4" id="KW-1003">Cell membrane</keyword>
<dbReference type="Gene3D" id="3.30.300.30">
    <property type="match status" value="1"/>
</dbReference>
<evidence type="ECO:0000259" key="13">
    <source>
        <dbReference type="Pfam" id="PF08345"/>
    </source>
</evidence>
<keyword evidence="14" id="KW-0966">Cell projection</keyword>
<dbReference type="PANTHER" id="PTHR30046">
    <property type="entry name" value="FLAGELLAR M-RING PROTEIN"/>
    <property type="match status" value="1"/>
</dbReference>
<dbReference type="PIRSF" id="PIRSF004862">
    <property type="entry name" value="FliF"/>
    <property type="match status" value="1"/>
</dbReference>
<dbReference type="InterPro" id="IPR013556">
    <property type="entry name" value="Flag_M-ring_C"/>
</dbReference>
<feature type="transmembrane region" description="Helical" evidence="11">
    <location>
        <begin position="426"/>
        <end position="445"/>
    </location>
</feature>
<evidence type="ECO:0000256" key="11">
    <source>
        <dbReference type="SAM" id="Phobius"/>
    </source>
</evidence>
<evidence type="ECO:0000256" key="9">
    <source>
        <dbReference type="PIRNR" id="PIRNR004862"/>
    </source>
</evidence>
<dbReference type="GO" id="GO:0009431">
    <property type="term" value="C:bacterial-type flagellum basal body, MS ring"/>
    <property type="evidence" value="ECO:0007669"/>
    <property type="project" value="InterPro"/>
</dbReference>
<dbReference type="InterPro" id="IPR000067">
    <property type="entry name" value="FlgMring_FliF"/>
</dbReference>
<evidence type="ECO:0000313" key="14">
    <source>
        <dbReference type="EMBL" id="SDD35386.1"/>
    </source>
</evidence>
<evidence type="ECO:0000256" key="5">
    <source>
        <dbReference type="ARBA" id="ARBA00022692"/>
    </source>
</evidence>
<feature type="transmembrane region" description="Helical" evidence="11">
    <location>
        <begin position="21"/>
        <end position="45"/>
    </location>
</feature>
<feature type="domain" description="Flagellar M-ring C-terminal" evidence="13">
    <location>
        <begin position="251"/>
        <end position="385"/>
    </location>
</feature>
<gene>
    <name evidence="14" type="ORF">SAMN05421872_107280</name>
</gene>
<organism evidence="14 15">
    <name type="scientific">Nocardioides lianchengensis</name>
    <dbReference type="NCBI Taxonomy" id="1045774"/>
    <lineage>
        <taxon>Bacteria</taxon>
        <taxon>Bacillati</taxon>
        <taxon>Actinomycetota</taxon>
        <taxon>Actinomycetes</taxon>
        <taxon>Propionibacteriales</taxon>
        <taxon>Nocardioidaceae</taxon>
        <taxon>Nocardioides</taxon>
    </lineage>
</organism>
<dbReference type="EMBL" id="FMZM01000007">
    <property type="protein sequence ID" value="SDD35386.1"/>
    <property type="molecule type" value="Genomic_DNA"/>
</dbReference>
<name>A0A1G6U3X7_9ACTN</name>
<evidence type="ECO:0000256" key="6">
    <source>
        <dbReference type="ARBA" id="ARBA00022989"/>
    </source>
</evidence>
<accession>A0A1G6U3X7</accession>
<sequence length="522" mass="54694">MKDTITRTLDRYRRTFVDFTAGQKVVAVLGTLALLLGGFMIFRWASAPTYSPLFSNLSPEDASAVVEQLDTSGVPYELAGDGSTVMVPRDLVYETRIDLSGEGLPSSSDSGYSILDDTGLSTSQDQWDTSFKRAMEGELASTIKGIDDVDSAVVHLALPEKQVFSEEQEPSTASVLVKTRPGSTLTSEQVQAVVHLVASSIDGMDPANVTVADSTGKVLTTPDGQGGASSARTEQTAAVQGDMQKRLQTMLDRVVGNGNSTVQVTADLDFDQTVTETTAYDKEGDPIPLSQTTTEETYTGPAASGAAGGVVGVDGQMDTGTGAGTGADSSYSKKGSTSDNGVGKTVTQRQSAPGAVTAYNVGVMLDSDTTGNIDPAMIQAQVAAITGGTGKIEVSSMPFDRSAEDAAAAELEAAEAAEAAGARADLIRKAGIAGGVLLMLLLAWFRARRRAKARDQATSYVVEQLKAEQARAAALEQAPAAMALEQAEETEEDAMQKELDALVERQPEDVAALLRGWLVEPR</sequence>
<reference evidence="15" key="1">
    <citation type="submission" date="2016-10" db="EMBL/GenBank/DDBJ databases">
        <authorList>
            <person name="Varghese N."/>
            <person name="Submissions S."/>
        </authorList>
    </citation>
    <scope>NUCLEOTIDE SEQUENCE [LARGE SCALE GENOMIC DNA]</scope>
    <source>
        <strain evidence="15">CGMCC 4.6858</strain>
    </source>
</reference>
<dbReference type="AlphaFoldDB" id="A0A1G6U3X7"/>
<keyword evidence="6 11" id="KW-1133">Transmembrane helix</keyword>
<dbReference type="STRING" id="1045774.SAMN05421872_107280"/>
<keyword evidence="15" id="KW-1185">Reference proteome</keyword>
<proteinExistence type="inferred from homology"/>
<keyword evidence="5 11" id="KW-0812">Transmembrane</keyword>
<dbReference type="InterPro" id="IPR006182">
    <property type="entry name" value="FliF_N_dom"/>
</dbReference>
<evidence type="ECO:0000256" key="10">
    <source>
        <dbReference type="SAM" id="MobiDB-lite"/>
    </source>
</evidence>
<dbReference type="Proteomes" id="UP000199034">
    <property type="component" value="Unassembled WGS sequence"/>
</dbReference>
<dbReference type="GO" id="GO:0003774">
    <property type="term" value="F:cytoskeletal motor activity"/>
    <property type="evidence" value="ECO:0007669"/>
    <property type="project" value="InterPro"/>
</dbReference>
<dbReference type="PRINTS" id="PR01009">
    <property type="entry name" value="FLGMRINGFLIF"/>
</dbReference>
<keyword evidence="14" id="KW-0282">Flagellum</keyword>